<evidence type="ECO:0000313" key="6">
    <source>
        <dbReference type="EMBL" id="KAK0624784.1"/>
    </source>
</evidence>
<feature type="compositionally biased region" description="Basic and acidic residues" evidence="5">
    <location>
        <begin position="189"/>
        <end position="200"/>
    </location>
</feature>
<sequence>MAPTAPPKESTGAKRLTAREKTRLRLADPLLPRKLHRPEAVVSDAFINSKRDKRVIKHSSFVSRIAKSAPGGSSSKALNRRRRRPSRKLVATLASLGDALDDISDEIRHDEETGAAMDAEQAAQGKVRHRSLKSRPGALKRKEKVVKGEMARFGRSLAQLSTVYSAVATGTPPVVPEVKQRVVGTAIAAREKEAQEKNQNEMEMDTTGGRDRHRHRRSSRSQPQRTGGRR</sequence>
<comment type="caution">
    <text evidence="6">The sequence shown here is derived from an EMBL/GenBank/DDBJ whole genome shotgun (WGS) entry which is preliminary data.</text>
</comment>
<feature type="region of interest" description="Disordered" evidence="5">
    <location>
        <begin position="189"/>
        <end position="230"/>
    </location>
</feature>
<evidence type="ECO:0000256" key="1">
    <source>
        <dbReference type="ARBA" id="ARBA00004604"/>
    </source>
</evidence>
<evidence type="ECO:0000256" key="2">
    <source>
        <dbReference type="ARBA" id="ARBA00011022"/>
    </source>
</evidence>
<evidence type="ECO:0000256" key="3">
    <source>
        <dbReference type="ARBA" id="ARBA00021321"/>
    </source>
</evidence>
<dbReference type="GO" id="GO:0005730">
    <property type="term" value="C:nucleolus"/>
    <property type="evidence" value="ECO:0007669"/>
    <property type="project" value="UniProtKB-SubCell"/>
</dbReference>
<feature type="region of interest" description="Disordered" evidence="5">
    <location>
        <begin position="117"/>
        <end position="140"/>
    </location>
</feature>
<gene>
    <name evidence="6" type="ORF">B0T17DRAFT_252670</name>
</gene>
<comment type="similarity">
    <text evidence="2">Belongs to the SLX9 family.</text>
</comment>
<proteinExistence type="inferred from homology"/>
<name>A0AA40C4U2_9PEZI</name>
<dbReference type="Pfam" id="PF15341">
    <property type="entry name" value="SLX9"/>
    <property type="match status" value="1"/>
</dbReference>
<dbReference type="GO" id="GO:0000462">
    <property type="term" value="P:maturation of SSU-rRNA from tricistronic rRNA transcript (SSU-rRNA, 5.8S rRNA, LSU-rRNA)"/>
    <property type="evidence" value="ECO:0007669"/>
    <property type="project" value="InterPro"/>
</dbReference>
<dbReference type="GO" id="GO:0030688">
    <property type="term" value="C:preribosome, small subunit precursor"/>
    <property type="evidence" value="ECO:0007669"/>
    <property type="project" value="InterPro"/>
</dbReference>
<feature type="compositionally biased region" description="Basic residues" evidence="5">
    <location>
        <begin position="126"/>
        <end position="140"/>
    </location>
</feature>
<reference evidence="6" key="1">
    <citation type="submission" date="2023-06" db="EMBL/GenBank/DDBJ databases">
        <title>Genome-scale phylogeny and comparative genomics of the fungal order Sordariales.</title>
        <authorList>
            <consortium name="Lawrence Berkeley National Laboratory"/>
            <person name="Hensen N."/>
            <person name="Bonometti L."/>
            <person name="Westerberg I."/>
            <person name="Brannstrom I.O."/>
            <person name="Guillou S."/>
            <person name="Cros-Aarteil S."/>
            <person name="Calhoun S."/>
            <person name="Haridas S."/>
            <person name="Kuo A."/>
            <person name="Mondo S."/>
            <person name="Pangilinan J."/>
            <person name="Riley R."/>
            <person name="LaButti K."/>
            <person name="Andreopoulos B."/>
            <person name="Lipzen A."/>
            <person name="Chen C."/>
            <person name="Yanf M."/>
            <person name="Daum C."/>
            <person name="Ng V."/>
            <person name="Clum A."/>
            <person name="Steindorff A."/>
            <person name="Ohm R."/>
            <person name="Martin F."/>
            <person name="Silar P."/>
            <person name="Natvig D."/>
            <person name="Lalanne C."/>
            <person name="Gautier V."/>
            <person name="Ament-velasquez S.L."/>
            <person name="Kruys A."/>
            <person name="Hutchinson M.I."/>
            <person name="Powell A.J."/>
            <person name="Barry K."/>
            <person name="Miller A.N."/>
            <person name="Grigoriev I.V."/>
            <person name="Debuchy R."/>
            <person name="Gladieux P."/>
            <person name="Thoren M.H."/>
            <person name="Johannesson H."/>
        </authorList>
    </citation>
    <scope>NUCLEOTIDE SEQUENCE</scope>
    <source>
        <strain evidence="6">SMH3391-2</strain>
    </source>
</reference>
<evidence type="ECO:0000313" key="7">
    <source>
        <dbReference type="Proteomes" id="UP001174934"/>
    </source>
</evidence>
<dbReference type="Proteomes" id="UP001174934">
    <property type="component" value="Unassembled WGS sequence"/>
</dbReference>
<evidence type="ECO:0000256" key="4">
    <source>
        <dbReference type="ARBA" id="ARBA00023242"/>
    </source>
</evidence>
<accession>A0AA40C4U2</accession>
<evidence type="ECO:0000256" key="5">
    <source>
        <dbReference type="SAM" id="MobiDB-lite"/>
    </source>
</evidence>
<feature type="region of interest" description="Disordered" evidence="5">
    <location>
        <begin position="63"/>
        <end position="86"/>
    </location>
</feature>
<feature type="compositionally biased region" description="Low complexity" evidence="5">
    <location>
        <begin position="66"/>
        <end position="77"/>
    </location>
</feature>
<keyword evidence="4" id="KW-0539">Nucleus</keyword>
<dbReference type="AlphaFoldDB" id="A0AA40C4U2"/>
<comment type="subcellular location">
    <subcellularLocation>
        <location evidence="1">Nucleus</location>
        <location evidence="1">Nucleolus</location>
    </subcellularLocation>
</comment>
<feature type="compositionally biased region" description="Low complexity" evidence="5">
    <location>
        <begin position="220"/>
        <end position="230"/>
    </location>
</feature>
<feature type="region of interest" description="Disordered" evidence="5">
    <location>
        <begin position="1"/>
        <end position="20"/>
    </location>
</feature>
<dbReference type="InterPro" id="IPR028160">
    <property type="entry name" value="Slx9-like"/>
</dbReference>
<protein>
    <recommendedName>
        <fullName evidence="3">Ribosome biogenesis protein SLX9</fullName>
    </recommendedName>
</protein>
<organism evidence="6 7">
    <name type="scientific">Bombardia bombarda</name>
    <dbReference type="NCBI Taxonomy" id="252184"/>
    <lineage>
        <taxon>Eukaryota</taxon>
        <taxon>Fungi</taxon>
        <taxon>Dikarya</taxon>
        <taxon>Ascomycota</taxon>
        <taxon>Pezizomycotina</taxon>
        <taxon>Sordariomycetes</taxon>
        <taxon>Sordariomycetidae</taxon>
        <taxon>Sordariales</taxon>
        <taxon>Lasiosphaeriaceae</taxon>
        <taxon>Bombardia</taxon>
    </lineage>
</organism>
<keyword evidence="7" id="KW-1185">Reference proteome</keyword>
<dbReference type="GO" id="GO:0030686">
    <property type="term" value="C:90S preribosome"/>
    <property type="evidence" value="ECO:0007669"/>
    <property type="project" value="InterPro"/>
</dbReference>
<dbReference type="EMBL" id="JAULSR010000003">
    <property type="protein sequence ID" value="KAK0624784.1"/>
    <property type="molecule type" value="Genomic_DNA"/>
</dbReference>